<dbReference type="InterPro" id="IPR015424">
    <property type="entry name" value="PyrdxlP-dep_Trfase"/>
</dbReference>
<dbReference type="Gene3D" id="3.40.640.10">
    <property type="entry name" value="Type I PLP-dependent aspartate aminotransferase-like (Major domain)"/>
    <property type="match status" value="1"/>
</dbReference>
<dbReference type="InParanoid" id="A0A0C3EX91"/>
<dbReference type="EMBL" id="KN833028">
    <property type="protein sequence ID" value="KIM77125.1"/>
    <property type="molecule type" value="Genomic_DNA"/>
</dbReference>
<organism evidence="7 8">
    <name type="scientific">Piloderma croceum (strain F 1598)</name>
    <dbReference type="NCBI Taxonomy" id="765440"/>
    <lineage>
        <taxon>Eukaryota</taxon>
        <taxon>Fungi</taxon>
        <taxon>Dikarya</taxon>
        <taxon>Basidiomycota</taxon>
        <taxon>Agaricomycotina</taxon>
        <taxon>Agaricomycetes</taxon>
        <taxon>Agaricomycetidae</taxon>
        <taxon>Atheliales</taxon>
        <taxon>Atheliaceae</taxon>
        <taxon>Piloderma</taxon>
    </lineage>
</organism>
<name>A0A0C3EX91_PILCF</name>
<reference evidence="8" key="2">
    <citation type="submission" date="2015-01" db="EMBL/GenBank/DDBJ databases">
        <title>Evolutionary Origins and Diversification of the Mycorrhizal Mutualists.</title>
        <authorList>
            <consortium name="DOE Joint Genome Institute"/>
            <consortium name="Mycorrhizal Genomics Consortium"/>
            <person name="Kohler A."/>
            <person name="Kuo A."/>
            <person name="Nagy L.G."/>
            <person name="Floudas D."/>
            <person name="Copeland A."/>
            <person name="Barry K.W."/>
            <person name="Cichocki N."/>
            <person name="Veneault-Fourrey C."/>
            <person name="LaButti K."/>
            <person name="Lindquist E.A."/>
            <person name="Lipzen A."/>
            <person name="Lundell T."/>
            <person name="Morin E."/>
            <person name="Murat C."/>
            <person name="Riley R."/>
            <person name="Ohm R."/>
            <person name="Sun H."/>
            <person name="Tunlid A."/>
            <person name="Henrissat B."/>
            <person name="Grigoriev I.V."/>
            <person name="Hibbett D.S."/>
            <person name="Martin F."/>
        </authorList>
    </citation>
    <scope>NUCLEOTIDE SEQUENCE [LARGE SCALE GENOMIC DNA]</scope>
    <source>
        <strain evidence="8">F 1598</strain>
    </source>
</reference>
<comment type="similarity">
    <text evidence="2">Belongs to the class-I pyridoxal-phosphate-dependent aminotransferase family.</text>
</comment>
<gene>
    <name evidence="7" type="ORF">PILCRDRAFT_627766</name>
</gene>
<keyword evidence="3" id="KW-0032">Aminotransferase</keyword>
<evidence type="ECO:0000256" key="5">
    <source>
        <dbReference type="ARBA" id="ARBA00022898"/>
    </source>
</evidence>
<reference evidence="7 8" key="1">
    <citation type="submission" date="2014-04" db="EMBL/GenBank/DDBJ databases">
        <authorList>
            <consortium name="DOE Joint Genome Institute"/>
            <person name="Kuo A."/>
            <person name="Tarkka M."/>
            <person name="Buscot F."/>
            <person name="Kohler A."/>
            <person name="Nagy L.G."/>
            <person name="Floudas D."/>
            <person name="Copeland A."/>
            <person name="Barry K.W."/>
            <person name="Cichocki N."/>
            <person name="Veneault-Fourrey C."/>
            <person name="LaButti K."/>
            <person name="Lindquist E.A."/>
            <person name="Lipzen A."/>
            <person name="Lundell T."/>
            <person name="Morin E."/>
            <person name="Murat C."/>
            <person name="Sun H."/>
            <person name="Tunlid A."/>
            <person name="Henrissat B."/>
            <person name="Grigoriev I.V."/>
            <person name="Hibbett D.S."/>
            <person name="Martin F."/>
            <person name="Nordberg H.P."/>
            <person name="Cantor M.N."/>
            <person name="Hua S.X."/>
        </authorList>
    </citation>
    <scope>NUCLEOTIDE SEQUENCE [LARGE SCALE GENOMIC DNA]</scope>
    <source>
        <strain evidence="7 8">F 1598</strain>
    </source>
</reference>
<proteinExistence type="inferred from homology"/>
<dbReference type="InterPro" id="IPR004839">
    <property type="entry name" value="Aminotransferase_I/II_large"/>
</dbReference>
<evidence type="ECO:0000256" key="3">
    <source>
        <dbReference type="ARBA" id="ARBA00022576"/>
    </source>
</evidence>
<sequence>MATIHIGDPLRGKAVDLSHHLSDLARARVNSPLNKLFKYWEEPNLIIMAAGLPDPEYFPFSSVSSETLSFASLLEKNSMSRQHFPPENKTITICNETIATKDFNLTTALQYGPVTGLPQLIEFQTNLSAKVFQPAYDNFTTLIHTGNTDGWNRCVMALLNKGEGILVGEWTYPAALATATPLGVSPVPITIDGQGIRSDHLRQVLSGWDENARRMPRPHVMYIIPVGQNPSGATMGFERKKEIYAICVEFDIIIVEDDPYYFLQQGPYVPKTDRVEDQIEISANLEAYIANLVPSFLKIDYQGRVIRLDTFSKTVAPGSRLGWFTCNPMFAERLERFAEISTEGPSGFSQSLITKLLLTWKYEGYMKWVQALSQKYKAKRDFFLDCLADEFNFQIVSAGEGNTWAGSNIYLASEKLNLRDGVQTIEKVPVMRRTLFSFVPPSSGMFIWMRLHFDNHPAVGLHDVNSLELQLWELLAESGVLFAPGSIFSAGRESDKTEGYFRISFSQTKFQDMKTATSILAKVITDFFRNFV</sequence>
<dbReference type="CDD" id="cd00609">
    <property type="entry name" value="AAT_like"/>
    <property type="match status" value="1"/>
</dbReference>
<dbReference type="Pfam" id="PF00155">
    <property type="entry name" value="Aminotran_1_2"/>
    <property type="match status" value="1"/>
</dbReference>
<evidence type="ECO:0000313" key="8">
    <source>
        <dbReference type="Proteomes" id="UP000054166"/>
    </source>
</evidence>
<dbReference type="FunCoup" id="A0A0C3EX91">
    <property type="interactions" value="140"/>
</dbReference>
<evidence type="ECO:0000256" key="2">
    <source>
        <dbReference type="ARBA" id="ARBA00007441"/>
    </source>
</evidence>
<dbReference type="InterPro" id="IPR050859">
    <property type="entry name" value="Class-I_PLP-dep_aminotransf"/>
</dbReference>
<dbReference type="InterPro" id="IPR015421">
    <property type="entry name" value="PyrdxlP-dep_Trfase_major"/>
</dbReference>
<dbReference type="PANTHER" id="PTHR42790:SF1">
    <property type="entry name" value="AROMATIC AMINO ACID AMINOTRANSFERASE, HYPOTHETICAL (EUROFUNG)"/>
    <property type="match status" value="1"/>
</dbReference>
<evidence type="ECO:0000256" key="4">
    <source>
        <dbReference type="ARBA" id="ARBA00022679"/>
    </source>
</evidence>
<evidence type="ECO:0000313" key="7">
    <source>
        <dbReference type="EMBL" id="KIM77125.1"/>
    </source>
</evidence>
<keyword evidence="5" id="KW-0663">Pyridoxal phosphate</keyword>
<dbReference type="Proteomes" id="UP000054166">
    <property type="component" value="Unassembled WGS sequence"/>
</dbReference>
<dbReference type="OrthoDB" id="691673at2759"/>
<comment type="cofactor">
    <cofactor evidence="1">
        <name>pyridoxal 5'-phosphate</name>
        <dbReference type="ChEBI" id="CHEBI:597326"/>
    </cofactor>
</comment>
<dbReference type="SUPFAM" id="SSF53383">
    <property type="entry name" value="PLP-dependent transferases"/>
    <property type="match status" value="1"/>
</dbReference>
<dbReference type="AlphaFoldDB" id="A0A0C3EX91"/>
<feature type="domain" description="Aminotransferase class I/classII large" evidence="6">
    <location>
        <begin position="108"/>
        <end position="395"/>
    </location>
</feature>
<evidence type="ECO:0000256" key="1">
    <source>
        <dbReference type="ARBA" id="ARBA00001933"/>
    </source>
</evidence>
<dbReference type="STRING" id="765440.A0A0C3EX91"/>
<dbReference type="GO" id="GO:1901605">
    <property type="term" value="P:alpha-amino acid metabolic process"/>
    <property type="evidence" value="ECO:0007669"/>
    <property type="project" value="TreeGrafter"/>
</dbReference>
<dbReference type="HOGENOM" id="CLU_017584_0_5_1"/>
<evidence type="ECO:0000259" key="6">
    <source>
        <dbReference type="Pfam" id="PF00155"/>
    </source>
</evidence>
<keyword evidence="4" id="KW-0808">Transferase</keyword>
<dbReference type="GO" id="GO:0030170">
    <property type="term" value="F:pyridoxal phosphate binding"/>
    <property type="evidence" value="ECO:0007669"/>
    <property type="project" value="InterPro"/>
</dbReference>
<protein>
    <recommendedName>
        <fullName evidence="6">Aminotransferase class I/classII large domain-containing protein</fullName>
    </recommendedName>
</protein>
<dbReference type="PANTHER" id="PTHR42790">
    <property type="entry name" value="AMINOTRANSFERASE"/>
    <property type="match status" value="1"/>
</dbReference>
<accession>A0A0C3EX91</accession>
<dbReference type="GO" id="GO:0008483">
    <property type="term" value="F:transaminase activity"/>
    <property type="evidence" value="ECO:0007669"/>
    <property type="project" value="UniProtKB-KW"/>
</dbReference>
<keyword evidence="8" id="KW-1185">Reference proteome</keyword>